<dbReference type="Gene3D" id="2.40.50.140">
    <property type="entry name" value="Nucleic acid-binding proteins"/>
    <property type="match status" value="1"/>
</dbReference>
<evidence type="ECO:0000313" key="3">
    <source>
        <dbReference type="Proteomes" id="UP000289738"/>
    </source>
</evidence>
<dbReference type="InterPro" id="IPR003871">
    <property type="entry name" value="RFA1B/D_OB_1st"/>
</dbReference>
<gene>
    <name evidence="2" type="ORF">Ahy_A01g003424</name>
</gene>
<dbReference type="AlphaFoldDB" id="A0A445ETD4"/>
<evidence type="ECO:0000259" key="1">
    <source>
        <dbReference type="Pfam" id="PF02721"/>
    </source>
</evidence>
<proteinExistence type="predicted"/>
<reference evidence="2 3" key="1">
    <citation type="submission" date="2019-01" db="EMBL/GenBank/DDBJ databases">
        <title>Sequencing of cultivated peanut Arachis hypogaea provides insights into genome evolution and oil improvement.</title>
        <authorList>
            <person name="Chen X."/>
        </authorList>
    </citation>
    <scope>NUCLEOTIDE SEQUENCE [LARGE SCALE GENOMIC DNA]</scope>
    <source>
        <strain evidence="3">cv. Fuhuasheng</strain>
        <tissue evidence="2">Leaves</tissue>
    </source>
</reference>
<organism evidence="2 3">
    <name type="scientific">Arachis hypogaea</name>
    <name type="common">Peanut</name>
    <dbReference type="NCBI Taxonomy" id="3818"/>
    <lineage>
        <taxon>Eukaryota</taxon>
        <taxon>Viridiplantae</taxon>
        <taxon>Streptophyta</taxon>
        <taxon>Embryophyta</taxon>
        <taxon>Tracheophyta</taxon>
        <taxon>Spermatophyta</taxon>
        <taxon>Magnoliopsida</taxon>
        <taxon>eudicotyledons</taxon>
        <taxon>Gunneridae</taxon>
        <taxon>Pentapetalae</taxon>
        <taxon>rosids</taxon>
        <taxon>fabids</taxon>
        <taxon>Fabales</taxon>
        <taxon>Fabaceae</taxon>
        <taxon>Papilionoideae</taxon>
        <taxon>50 kb inversion clade</taxon>
        <taxon>dalbergioids sensu lato</taxon>
        <taxon>Dalbergieae</taxon>
        <taxon>Pterocarpus clade</taxon>
        <taxon>Arachis</taxon>
    </lineage>
</organism>
<accession>A0A445ETD4</accession>
<dbReference type="InterPro" id="IPR012340">
    <property type="entry name" value="NA-bd_OB-fold"/>
</dbReference>
<name>A0A445ETD4_ARAHY</name>
<protein>
    <recommendedName>
        <fullName evidence="1">Replication protein A 70 kDa DNA-binding subunit B/D first OB fold domain-containing protein</fullName>
    </recommendedName>
</protein>
<feature type="domain" description="Replication protein A 70 kDa DNA-binding subunit B/D first OB fold" evidence="1">
    <location>
        <begin position="4"/>
        <end position="69"/>
    </location>
</feature>
<comment type="caution">
    <text evidence="2">The sequence shown here is derived from an EMBL/GenBank/DDBJ whole genome shotgun (WGS) entry which is preliminary data.</text>
</comment>
<sequence length="92" mass="10727">MGKNYDYVSDVNARKFCWNFKVDVIRIWEHPTKFNEKKVGSIEMILQDSKGGRGHASIPKSIIKKWSDAYYDKFYSGGQEDHKKNPQHIAGY</sequence>
<evidence type="ECO:0000313" key="2">
    <source>
        <dbReference type="EMBL" id="RYR78587.1"/>
    </source>
</evidence>
<keyword evidence="3" id="KW-1185">Reference proteome</keyword>
<dbReference type="EMBL" id="SDMP01000001">
    <property type="protein sequence ID" value="RYR78587.1"/>
    <property type="molecule type" value="Genomic_DNA"/>
</dbReference>
<dbReference type="Proteomes" id="UP000289738">
    <property type="component" value="Chromosome A01"/>
</dbReference>
<dbReference type="Pfam" id="PF02721">
    <property type="entry name" value="DUF223"/>
    <property type="match status" value="1"/>
</dbReference>